<dbReference type="GO" id="GO:0006325">
    <property type="term" value="P:chromatin organization"/>
    <property type="evidence" value="ECO:0007669"/>
    <property type="project" value="UniProtKB-KW"/>
</dbReference>
<dbReference type="PANTHER" id="PTHR22970:SF14">
    <property type="entry name" value="AT-RICH INTERACTIVE DOMAIN-CONTAINING PROTEIN 2"/>
    <property type="match status" value="1"/>
</dbReference>
<sequence length="634" mass="71567">MYANTARTNTYTPTYSARPGPSVTDDYERWYTEPTPSNRMLLSLRSGLDSEISWALDRLCRLCNNEHFMLKSIPGLTNALFEWPEWYVAECEDKKDLYDSLFSSSPEIHSMRRHSLEALFILRNSIVNEPNATELANHPKTLPLLLRILRTVRPSTDAKTEFLLNAIEILQMIASNLVFPSSGPSGSNPIPTMERIAGSSTNRSLVIACLMTLTHLLSNPKNASHLSPESPALEAAIRYLPLFVDKPLVDACLHYLYSHLSHYSMARAFLMHREMPSTLKVLVSLLLHEQVEETVTMDISQPVITAPEVTVTQRDHELTQEELDKLVSLPEPQRCYEWMRTMFVAKPEGELTQVEFWNLYKDIFQRYQEQSPLLVASDVIKNVNLVFPSAQAMVLPGPPQKFVVRGVDRRKDSTANERFKCHWDRDQCAAPPFSSTSELCEHVLDEHIRNFKTVDVPCLWATCPNPPVAKSIIRSHVLTHLPAPEPPKKHPSQPSEITLPFEGYPHPSADPTTRPPPPLRKAVVTFQRPAVDAPSTSLTALLCLRILFRTSSASADAAPKLDADHFGFPGVVEEVEEEDEADTAIQADESEREAEMRGRKAFVRVRKMMENVRLRDETLNGWVVEMVDAGMSGH</sequence>
<dbReference type="InterPro" id="IPR016024">
    <property type="entry name" value="ARM-type_fold"/>
</dbReference>
<dbReference type="PANTHER" id="PTHR22970">
    <property type="entry name" value="AT-RICH INTERACTIVE DOMAIN-CONTAINING PROTEIN 2"/>
    <property type="match status" value="1"/>
</dbReference>
<dbReference type="Proteomes" id="UP000305948">
    <property type="component" value="Unassembled WGS sequence"/>
</dbReference>
<dbReference type="OrthoDB" id="338531at2759"/>
<organism evidence="7 8">
    <name type="scientific">Heliocybe sulcata</name>
    <dbReference type="NCBI Taxonomy" id="5364"/>
    <lineage>
        <taxon>Eukaryota</taxon>
        <taxon>Fungi</taxon>
        <taxon>Dikarya</taxon>
        <taxon>Basidiomycota</taxon>
        <taxon>Agaricomycotina</taxon>
        <taxon>Agaricomycetes</taxon>
        <taxon>Gloeophyllales</taxon>
        <taxon>Gloeophyllaceae</taxon>
        <taxon>Heliocybe</taxon>
    </lineage>
</organism>
<dbReference type="Gene3D" id="1.25.10.10">
    <property type="entry name" value="Leucine-rich Repeat Variant"/>
    <property type="match status" value="1"/>
</dbReference>
<dbReference type="GO" id="GO:0016586">
    <property type="term" value="C:RSC-type complex"/>
    <property type="evidence" value="ECO:0007669"/>
    <property type="project" value="TreeGrafter"/>
</dbReference>
<dbReference type="InterPro" id="IPR003150">
    <property type="entry name" value="DNA-bd_RFX"/>
</dbReference>
<dbReference type="PROSITE" id="PS51526">
    <property type="entry name" value="RFX_DBD"/>
    <property type="match status" value="1"/>
</dbReference>
<keyword evidence="4" id="KW-0539">Nucleus</keyword>
<gene>
    <name evidence="7" type="ORF">OE88DRAFT_44216</name>
</gene>
<dbReference type="STRING" id="5364.A0A5C3NGZ2"/>
<protein>
    <recommendedName>
        <fullName evidence="6">RFX-type winged-helix domain-containing protein</fullName>
    </recommendedName>
</protein>
<dbReference type="InterPro" id="IPR052406">
    <property type="entry name" value="Chromatin_Remodeling_Comp"/>
</dbReference>
<evidence type="ECO:0000256" key="4">
    <source>
        <dbReference type="ARBA" id="ARBA00023242"/>
    </source>
</evidence>
<dbReference type="AlphaFoldDB" id="A0A5C3NGZ2"/>
<feature type="compositionally biased region" description="Polar residues" evidence="5">
    <location>
        <begin position="1"/>
        <end position="15"/>
    </location>
</feature>
<dbReference type="GO" id="GO:0006355">
    <property type="term" value="P:regulation of DNA-templated transcription"/>
    <property type="evidence" value="ECO:0007669"/>
    <property type="project" value="InterPro"/>
</dbReference>
<keyword evidence="8" id="KW-1185">Reference proteome</keyword>
<evidence type="ECO:0000313" key="8">
    <source>
        <dbReference type="Proteomes" id="UP000305948"/>
    </source>
</evidence>
<evidence type="ECO:0000259" key="6">
    <source>
        <dbReference type="PROSITE" id="PS51526"/>
    </source>
</evidence>
<evidence type="ECO:0000256" key="2">
    <source>
        <dbReference type="ARBA" id="ARBA00023015"/>
    </source>
</evidence>
<keyword evidence="2" id="KW-0805">Transcription regulation</keyword>
<dbReference type="GO" id="GO:0003677">
    <property type="term" value="F:DNA binding"/>
    <property type="evidence" value="ECO:0007669"/>
    <property type="project" value="InterPro"/>
</dbReference>
<evidence type="ECO:0000256" key="5">
    <source>
        <dbReference type="SAM" id="MobiDB-lite"/>
    </source>
</evidence>
<keyword evidence="3" id="KW-0804">Transcription</keyword>
<proteinExistence type="predicted"/>
<evidence type="ECO:0000256" key="3">
    <source>
        <dbReference type="ARBA" id="ARBA00023163"/>
    </source>
</evidence>
<evidence type="ECO:0000256" key="1">
    <source>
        <dbReference type="ARBA" id="ARBA00022853"/>
    </source>
</evidence>
<name>A0A5C3NGZ2_9AGAM</name>
<keyword evidence="1" id="KW-0156">Chromatin regulator</keyword>
<dbReference type="EMBL" id="ML213503">
    <property type="protein sequence ID" value="TFK56652.1"/>
    <property type="molecule type" value="Genomic_DNA"/>
</dbReference>
<evidence type="ECO:0000313" key="7">
    <source>
        <dbReference type="EMBL" id="TFK56652.1"/>
    </source>
</evidence>
<dbReference type="InterPro" id="IPR011989">
    <property type="entry name" value="ARM-like"/>
</dbReference>
<accession>A0A5C3NGZ2</accession>
<feature type="region of interest" description="Disordered" evidence="5">
    <location>
        <begin position="481"/>
        <end position="520"/>
    </location>
</feature>
<feature type="domain" description="RFX-type winged-helix" evidence="6">
    <location>
        <begin position="335"/>
        <end position="411"/>
    </location>
</feature>
<reference evidence="7 8" key="1">
    <citation type="journal article" date="2019" name="Nat. Ecol. Evol.">
        <title>Megaphylogeny resolves global patterns of mushroom evolution.</title>
        <authorList>
            <person name="Varga T."/>
            <person name="Krizsan K."/>
            <person name="Foldi C."/>
            <person name="Dima B."/>
            <person name="Sanchez-Garcia M."/>
            <person name="Sanchez-Ramirez S."/>
            <person name="Szollosi G.J."/>
            <person name="Szarkandi J.G."/>
            <person name="Papp V."/>
            <person name="Albert L."/>
            <person name="Andreopoulos W."/>
            <person name="Angelini C."/>
            <person name="Antonin V."/>
            <person name="Barry K.W."/>
            <person name="Bougher N.L."/>
            <person name="Buchanan P."/>
            <person name="Buyck B."/>
            <person name="Bense V."/>
            <person name="Catcheside P."/>
            <person name="Chovatia M."/>
            <person name="Cooper J."/>
            <person name="Damon W."/>
            <person name="Desjardin D."/>
            <person name="Finy P."/>
            <person name="Geml J."/>
            <person name="Haridas S."/>
            <person name="Hughes K."/>
            <person name="Justo A."/>
            <person name="Karasinski D."/>
            <person name="Kautmanova I."/>
            <person name="Kiss B."/>
            <person name="Kocsube S."/>
            <person name="Kotiranta H."/>
            <person name="LaButti K.M."/>
            <person name="Lechner B.E."/>
            <person name="Liimatainen K."/>
            <person name="Lipzen A."/>
            <person name="Lukacs Z."/>
            <person name="Mihaltcheva S."/>
            <person name="Morgado L.N."/>
            <person name="Niskanen T."/>
            <person name="Noordeloos M.E."/>
            <person name="Ohm R.A."/>
            <person name="Ortiz-Santana B."/>
            <person name="Ovrebo C."/>
            <person name="Racz N."/>
            <person name="Riley R."/>
            <person name="Savchenko A."/>
            <person name="Shiryaev A."/>
            <person name="Soop K."/>
            <person name="Spirin V."/>
            <person name="Szebenyi C."/>
            <person name="Tomsovsky M."/>
            <person name="Tulloss R.E."/>
            <person name="Uehling J."/>
            <person name="Grigoriev I.V."/>
            <person name="Vagvolgyi C."/>
            <person name="Papp T."/>
            <person name="Martin F.M."/>
            <person name="Miettinen O."/>
            <person name="Hibbett D.S."/>
            <person name="Nagy L.G."/>
        </authorList>
    </citation>
    <scope>NUCLEOTIDE SEQUENCE [LARGE SCALE GENOMIC DNA]</scope>
    <source>
        <strain evidence="7 8">OMC1185</strain>
    </source>
</reference>
<dbReference type="SUPFAM" id="SSF48371">
    <property type="entry name" value="ARM repeat"/>
    <property type="match status" value="1"/>
</dbReference>
<feature type="region of interest" description="Disordered" evidence="5">
    <location>
        <begin position="1"/>
        <end position="20"/>
    </location>
</feature>